<keyword evidence="2" id="KW-1185">Reference proteome</keyword>
<organism evidence="1 2">
    <name type="scientific">Faecalibaculum rodentium</name>
    <dbReference type="NCBI Taxonomy" id="1702221"/>
    <lineage>
        <taxon>Bacteria</taxon>
        <taxon>Bacillati</taxon>
        <taxon>Bacillota</taxon>
        <taxon>Erysipelotrichia</taxon>
        <taxon>Erysipelotrichales</taxon>
        <taxon>Erysipelotrichaceae</taxon>
        <taxon>Faecalibaculum</taxon>
    </lineage>
</organism>
<proteinExistence type="predicted"/>
<reference evidence="1 2" key="1">
    <citation type="journal article" date="2016" name="Gut Pathog.">
        <title>Whole genome sequencing of "Faecalibaculum rodentium" ALO17, isolated from C57BL/6J laboratory mouse feces.</title>
        <authorList>
            <person name="Lim S."/>
            <person name="Chang D.H."/>
            <person name="Ahn S."/>
            <person name="Kim B.C."/>
        </authorList>
    </citation>
    <scope>NUCLEOTIDE SEQUENCE [LARGE SCALE GENOMIC DNA]</scope>
    <source>
        <strain evidence="1 2">Alo17</strain>
    </source>
</reference>
<accession>A0A140DWB2</accession>
<gene>
    <name evidence="1" type="ORF">AALO17_18050</name>
</gene>
<dbReference type="AlphaFoldDB" id="A0A140DWB2"/>
<dbReference type="KEGG" id="fro:AALO17_18050"/>
<dbReference type="EMBL" id="CP011391">
    <property type="protein sequence ID" value="AMK54939.1"/>
    <property type="molecule type" value="Genomic_DNA"/>
</dbReference>
<name>A0A140DWB2_9FIRM</name>
<protein>
    <submittedName>
        <fullName evidence="1">Uncharacterized protein</fullName>
    </submittedName>
</protein>
<evidence type="ECO:0000313" key="1">
    <source>
        <dbReference type="EMBL" id="AMK54939.1"/>
    </source>
</evidence>
<sequence length="46" mass="5440">MCRLQSQEKPDKQGICCRSFSQRKKLHLEKEELSFPDAAFLFCHIL</sequence>
<dbReference type="STRING" id="1702221.AALO17_18050"/>
<dbReference type="Proteomes" id="UP000069771">
    <property type="component" value="Chromosome"/>
</dbReference>
<evidence type="ECO:0000313" key="2">
    <source>
        <dbReference type="Proteomes" id="UP000069771"/>
    </source>
</evidence>